<reference evidence="1 2" key="1">
    <citation type="submission" date="2018-08" db="EMBL/GenBank/DDBJ databases">
        <title>Form III RuBisCO-mediated autotrophy in Thermodesulfobium bacteria.</title>
        <authorList>
            <person name="Toshchakov S.V."/>
            <person name="Kublanov I.V."/>
            <person name="Frolov E."/>
            <person name="Bonch-Osmolovskaya E.A."/>
            <person name="Tourova T.P."/>
            <person name="Chernych N.A."/>
            <person name="Lebedinsky A.V."/>
        </authorList>
    </citation>
    <scope>NUCLEOTIDE SEQUENCE [LARGE SCALE GENOMIC DNA]</scope>
    <source>
        <strain evidence="1 2">SR</strain>
    </source>
</reference>
<dbReference type="Proteomes" id="UP000256329">
    <property type="component" value="Unassembled WGS sequence"/>
</dbReference>
<dbReference type="OrthoDB" id="9770049at2"/>
<comment type="caution">
    <text evidence="1">The sequence shown here is derived from an EMBL/GenBank/DDBJ whole genome shotgun (WGS) entry which is preliminary data.</text>
</comment>
<protein>
    <submittedName>
        <fullName evidence="1">TIGR02710 family CRISPR-associated protein</fullName>
    </submittedName>
</protein>
<proteinExistence type="predicted"/>
<dbReference type="AlphaFoldDB" id="A0A3D8P614"/>
<dbReference type="EMBL" id="QSLN01000004">
    <property type="protein sequence ID" value="RDV83590.1"/>
    <property type="molecule type" value="Genomic_DNA"/>
</dbReference>
<keyword evidence="2" id="KW-1185">Reference proteome</keyword>
<dbReference type="Gene3D" id="3.40.50.10770">
    <property type="entry name" value="Hypothetical protein VC1899 like domain (Restriction endonuclease-like)"/>
    <property type="match status" value="1"/>
</dbReference>
<organism evidence="1 2">
    <name type="scientific">Ammonifex thiophilus</name>
    <dbReference type="NCBI Taxonomy" id="444093"/>
    <lineage>
        <taxon>Bacteria</taxon>
        <taxon>Bacillati</taxon>
        <taxon>Bacillota</taxon>
        <taxon>Clostridia</taxon>
        <taxon>Thermoanaerobacterales</taxon>
        <taxon>Thermoanaerobacteraceae</taxon>
        <taxon>Ammonifex</taxon>
    </lineage>
</organism>
<dbReference type="InterPro" id="IPR014082">
    <property type="entry name" value="CRISPR-assoc_prot_Cas02710"/>
</dbReference>
<gene>
    <name evidence="1" type="ORF">DXX99_04640</name>
</gene>
<accession>A0A3D8P614</accession>
<evidence type="ECO:0000313" key="1">
    <source>
        <dbReference type="EMBL" id="RDV83590.1"/>
    </source>
</evidence>
<sequence>MGDKLPPRILVLSVGGSCAPVVNACREYKPDFIYFFCSGGPKGSTVAVDGEGDPCGDSRTIKCPKCKTEIPLGNNPKGESIVRQLQLPPGSYEKVEVDDPDDLASCYRKLVDLENRIRERFGPDAEVIANYTGGTKTMSVALALLAALREGWDLSVNIGPRFDLIKVRGGDHAVFADKQVVAAELYRSQAAEFLRSYAYDTADKVLSQLTTRYRLSSDLRDRFLRIRLLCQAFYAWDVFDHRKALELLRLVGGEKVAPYIEVALGLAGEKKKVTGYEPVMDLLLNAERRTEQGRYDDAVARLYRALEMTAQVRLRQAWNLDTGNLALDQLPPELRDKHLPWQDEKGRIRLGLVKSFELLAELNDPVGQLWRQQESKMRNALEARNSSILAHGTVPLSEASYRQYGSVIGGFIEEVFQLTGVRLPRRQLPREELLDM</sequence>
<name>A0A3D8P614_9THEO</name>
<dbReference type="Pfam" id="PF09670">
    <property type="entry name" value="Cas_Cas02710"/>
    <property type="match status" value="1"/>
</dbReference>
<evidence type="ECO:0000313" key="2">
    <source>
        <dbReference type="Proteomes" id="UP000256329"/>
    </source>
</evidence>
<dbReference type="NCBIfam" id="TIGR02710">
    <property type="entry name" value="TIGR02710 family CRISPR-associated CARF protein"/>
    <property type="match status" value="1"/>
</dbReference>